<dbReference type="InterPro" id="IPR017271">
    <property type="entry name" value="Tscrpt_reg_HTH_MJ1545_prd"/>
</dbReference>
<dbReference type="CDD" id="cd00093">
    <property type="entry name" value="HTH_XRE"/>
    <property type="match status" value="1"/>
</dbReference>
<dbReference type="InterPro" id="IPR001387">
    <property type="entry name" value="Cro/C1-type_HTH"/>
</dbReference>
<dbReference type="PIRSF" id="PIRSF037724">
    <property type="entry name" value="TF_HTH_MJ1545_prd"/>
    <property type="match status" value="1"/>
</dbReference>
<evidence type="ECO:0000313" key="2">
    <source>
        <dbReference type="EMBL" id="KON29698.1"/>
    </source>
</evidence>
<comment type="caution">
    <text evidence="2">The sequence shown here is derived from an EMBL/GenBank/DDBJ whole genome shotgun (WGS) entry which is preliminary data.</text>
</comment>
<dbReference type="Pfam" id="PF13560">
    <property type="entry name" value="HTH_31"/>
    <property type="match status" value="1"/>
</dbReference>
<protein>
    <recommendedName>
        <fullName evidence="1">HTH cro/C1-type domain-containing protein</fullName>
    </recommendedName>
</protein>
<dbReference type="SMART" id="SM00530">
    <property type="entry name" value="HTH_XRE"/>
    <property type="match status" value="1"/>
</dbReference>
<name>A0A0M0BMB1_9ARCH</name>
<dbReference type="Gene3D" id="1.10.260.40">
    <property type="entry name" value="lambda repressor-like DNA-binding domains"/>
    <property type="match status" value="1"/>
</dbReference>
<dbReference type="PATRIC" id="fig|1685127.3.peg.1559"/>
<accession>A0A0M0BMB1</accession>
<sequence>MGVDGSVREVLAKRIAGEIVLSPSPGLAMRKWRTLLQASQAEVAEALGCSPSVVSDYETGRRRSPGSAFIRRFVEALLDIDEGAGGRYMRQLARITLSPFDVFIDLREFTVPVSVGDICEAVDGEVLVGEEALGQDVFGYTIIDSLRAIQTLSGLDFYRVFGATSARALVFVGVSRGRSPMIAVKISPFKPRVVVLHGELKGIDPLAVMLARHENIPLAVSRLPSQERLVESLLRLYRASQR</sequence>
<dbReference type="PROSITE" id="PS50943">
    <property type="entry name" value="HTH_CROC1"/>
    <property type="match status" value="1"/>
</dbReference>
<dbReference type="GO" id="GO:0003677">
    <property type="term" value="F:DNA binding"/>
    <property type="evidence" value="ECO:0007669"/>
    <property type="project" value="InterPro"/>
</dbReference>
<dbReference type="Proteomes" id="UP000037210">
    <property type="component" value="Unassembled WGS sequence"/>
</dbReference>
<dbReference type="AlphaFoldDB" id="A0A0M0BMB1"/>
<dbReference type="InterPro" id="IPR010982">
    <property type="entry name" value="Lambda_DNA-bd_dom_sf"/>
</dbReference>
<feature type="domain" description="HTH cro/C1-type" evidence="1">
    <location>
        <begin position="29"/>
        <end position="83"/>
    </location>
</feature>
<proteinExistence type="predicted"/>
<gene>
    <name evidence="2" type="ORF">AC482_05790</name>
</gene>
<evidence type="ECO:0000259" key="1">
    <source>
        <dbReference type="PROSITE" id="PS50943"/>
    </source>
</evidence>
<reference evidence="2 3" key="1">
    <citation type="submission" date="2015-06" db="EMBL/GenBank/DDBJ databases">
        <title>New insights into the roles of widespread benthic archaea in carbon and nitrogen cycling.</title>
        <authorList>
            <person name="Lazar C.S."/>
            <person name="Baker B.J."/>
            <person name="Seitz K.W."/>
            <person name="Hyde A.S."/>
            <person name="Dick G.J."/>
            <person name="Hinrichs K.-U."/>
            <person name="Teske A.P."/>
        </authorList>
    </citation>
    <scope>NUCLEOTIDE SEQUENCE [LARGE SCALE GENOMIC DNA]</scope>
    <source>
        <strain evidence="2">DG-45</strain>
    </source>
</reference>
<dbReference type="SUPFAM" id="SSF47413">
    <property type="entry name" value="lambda repressor-like DNA-binding domains"/>
    <property type="match status" value="1"/>
</dbReference>
<evidence type="ECO:0000313" key="3">
    <source>
        <dbReference type="Proteomes" id="UP000037210"/>
    </source>
</evidence>
<dbReference type="EMBL" id="LFWZ01000054">
    <property type="protein sequence ID" value="KON29698.1"/>
    <property type="molecule type" value="Genomic_DNA"/>
</dbReference>
<organism evidence="2 3">
    <name type="scientific">miscellaneous Crenarchaeota group-15 archaeon DG-45</name>
    <dbReference type="NCBI Taxonomy" id="1685127"/>
    <lineage>
        <taxon>Archaea</taxon>
        <taxon>Candidatus Bathyarchaeota</taxon>
        <taxon>MCG-15</taxon>
    </lineage>
</organism>